<dbReference type="Proteomes" id="UP000444721">
    <property type="component" value="Unassembled WGS sequence"/>
</dbReference>
<name>A0A6A5CF69_NAEFO</name>
<dbReference type="OMA" id="FNVYPMK"/>
<evidence type="ECO:0000256" key="1">
    <source>
        <dbReference type="SAM" id="MobiDB-lite"/>
    </source>
</evidence>
<dbReference type="InterPro" id="IPR011666">
    <property type="entry name" value="DUF1604"/>
</dbReference>
<dbReference type="GO" id="GO:0005634">
    <property type="term" value="C:nucleus"/>
    <property type="evidence" value="ECO:0007669"/>
    <property type="project" value="TreeGrafter"/>
</dbReference>
<proteinExistence type="predicted"/>
<dbReference type="GO" id="GO:0006397">
    <property type="term" value="P:mRNA processing"/>
    <property type="evidence" value="ECO:0007669"/>
    <property type="project" value="InterPro"/>
</dbReference>
<dbReference type="OrthoDB" id="20507at2759"/>
<accession>A0A6A5CF69</accession>
<evidence type="ECO:0000313" key="4">
    <source>
        <dbReference type="Proteomes" id="UP000444721"/>
    </source>
</evidence>
<dbReference type="GeneID" id="68115068"/>
<dbReference type="InterPro" id="IPR000467">
    <property type="entry name" value="G_patch_dom"/>
</dbReference>
<feature type="compositionally biased region" description="Basic and acidic residues" evidence="1">
    <location>
        <begin position="612"/>
        <end position="632"/>
    </location>
</feature>
<dbReference type="SMART" id="SM00443">
    <property type="entry name" value="G_patch"/>
    <property type="match status" value="1"/>
</dbReference>
<gene>
    <name evidence="3" type="ORF">FDP41_007850</name>
</gene>
<dbReference type="RefSeq" id="XP_044568648.1">
    <property type="nucleotide sequence ID" value="XM_044711640.1"/>
</dbReference>
<feature type="domain" description="G-patch" evidence="2">
    <location>
        <begin position="203"/>
        <end position="262"/>
    </location>
</feature>
<dbReference type="EMBL" id="VFQX01000004">
    <property type="protein sequence ID" value="KAF0983935.1"/>
    <property type="molecule type" value="Genomic_DNA"/>
</dbReference>
<dbReference type="GO" id="GO:0003723">
    <property type="term" value="F:RNA binding"/>
    <property type="evidence" value="ECO:0007669"/>
    <property type="project" value="TreeGrafter"/>
</dbReference>
<dbReference type="Pfam" id="PF07713">
    <property type="entry name" value="DUF1604"/>
    <property type="match status" value="1"/>
</dbReference>
<feature type="compositionally biased region" description="Basic and acidic residues" evidence="1">
    <location>
        <begin position="21"/>
        <end position="30"/>
    </location>
</feature>
<dbReference type="VEuPathDB" id="AmoebaDB:FDP41_007850"/>
<dbReference type="Pfam" id="PF01585">
    <property type="entry name" value="G-patch"/>
    <property type="match status" value="1"/>
</dbReference>
<dbReference type="VEuPathDB" id="AmoebaDB:NfTy_005410"/>
<dbReference type="PANTHER" id="PTHR13384:SF19">
    <property type="entry name" value="G PATCH DOMAIN-CONTAINING PROTEIN 1"/>
    <property type="match status" value="1"/>
</dbReference>
<comment type="caution">
    <text evidence="3">The sequence shown here is derived from an EMBL/GenBank/DDBJ whole genome shotgun (WGS) entry which is preliminary data.</text>
</comment>
<dbReference type="PANTHER" id="PTHR13384">
    <property type="entry name" value="G PATCH DOMAIN-CONTAINING PROTEIN 1"/>
    <property type="match status" value="1"/>
</dbReference>
<sequence length="701" mass="80896">MWQNEKPRHTNSKTTFGDETNENRRNFDRSRFKRNTTSKFAIFGTPIFDGEEENQKELKAHGQERYISEHQQYAKDEKGRRRFHGAFTGGFSAGYFNTVGSKEGWTPKNDFKSSAKQKITDFMDEEDMRELFGLSGSNHVQVTDKFRMASNVGDSYSRDPLLGLFGDMNSKDRTHVDLIFGSSAPASTDTSLSRQLYSASETTSDIGHTLLRKMGWVPGRGIGIKNYKTANHEKSSIELHQDAKSYNVKLKENQYGLGYKANTLGDILQQDNTTNNAFSITRKKDVDDDIYNTDDWNSYDIELKPHKENDISDQHDIWNEKLIFIKSNTPCAVKRKYSPPKIPDSFTGIHVFDQPQIKTHYKKLDYRLQLHLQAAEERRKKLGGTHVLIDTSTKPEIEYSEDYSMIHNKPILFETEKSKEIKEKLSKVMSQRFVSSSENLHTHNKNATQRPVIPKGTRVITDWIPDHLLSKRFGFPPISSSISPSPQTMPSSQKFSMLDSNIFNSEESSHNKTEVSTSVPAIRTIERMEDTERPSIELFKHIFDVRANQFIEVEDDIAPSNKVDLENKHEPPSHREPVMLEVLPSSFKSVGQVVQELKEKRDEKTTTAQKPSIKEKKKESIKTEELATEKERQRKLDFNVYPMKKDSTSSYISQLESRISDIKRMLDSSSDEEKKKRKKHKAEKKEKKKRKKESVYVFEEQ</sequence>
<feature type="compositionally biased region" description="Basic and acidic residues" evidence="1">
    <location>
        <begin position="665"/>
        <end position="674"/>
    </location>
</feature>
<organism evidence="3 4">
    <name type="scientific">Naegleria fowleri</name>
    <name type="common">Brain eating amoeba</name>
    <dbReference type="NCBI Taxonomy" id="5763"/>
    <lineage>
        <taxon>Eukaryota</taxon>
        <taxon>Discoba</taxon>
        <taxon>Heterolobosea</taxon>
        <taxon>Tetramitia</taxon>
        <taxon>Eutetramitia</taxon>
        <taxon>Vahlkampfiidae</taxon>
        <taxon>Naegleria</taxon>
    </lineage>
</organism>
<dbReference type="VEuPathDB" id="AmoebaDB:NF0017980"/>
<dbReference type="PROSITE" id="PS50174">
    <property type="entry name" value="G_PATCH"/>
    <property type="match status" value="1"/>
</dbReference>
<feature type="region of interest" description="Disordered" evidence="1">
    <location>
        <begin position="665"/>
        <end position="701"/>
    </location>
</feature>
<feature type="compositionally biased region" description="Basic residues" evidence="1">
    <location>
        <begin position="675"/>
        <end position="692"/>
    </location>
</feature>
<feature type="region of interest" description="Disordered" evidence="1">
    <location>
        <begin position="1"/>
        <end position="31"/>
    </location>
</feature>
<keyword evidence="4" id="KW-1185">Reference proteome</keyword>
<dbReference type="AlphaFoldDB" id="A0A6A5CF69"/>
<evidence type="ECO:0000313" key="3">
    <source>
        <dbReference type="EMBL" id="KAF0983935.1"/>
    </source>
</evidence>
<feature type="region of interest" description="Disordered" evidence="1">
    <location>
        <begin position="598"/>
        <end position="632"/>
    </location>
</feature>
<protein>
    <recommendedName>
        <fullName evidence="2">G-patch domain-containing protein</fullName>
    </recommendedName>
</protein>
<evidence type="ECO:0000259" key="2">
    <source>
        <dbReference type="PROSITE" id="PS50174"/>
    </source>
</evidence>
<reference evidence="3 4" key="1">
    <citation type="journal article" date="2019" name="Sci. Rep.">
        <title>Nanopore sequencing improves the draft genome of the human pathogenic amoeba Naegleria fowleri.</title>
        <authorList>
            <person name="Liechti N."/>
            <person name="Schurch N."/>
            <person name="Bruggmann R."/>
            <person name="Wittwer M."/>
        </authorList>
    </citation>
    <scope>NUCLEOTIDE SEQUENCE [LARGE SCALE GENOMIC DNA]</scope>
    <source>
        <strain evidence="3 4">ATCC 30894</strain>
    </source>
</reference>